<name>A0A9P6ZVL1_9AGAM</name>
<gene>
    <name evidence="2" type="ORF">EV702DRAFT_1107726</name>
</gene>
<organism evidence="2 3">
    <name type="scientific">Suillus placidus</name>
    <dbReference type="NCBI Taxonomy" id="48579"/>
    <lineage>
        <taxon>Eukaryota</taxon>
        <taxon>Fungi</taxon>
        <taxon>Dikarya</taxon>
        <taxon>Basidiomycota</taxon>
        <taxon>Agaricomycotina</taxon>
        <taxon>Agaricomycetes</taxon>
        <taxon>Agaricomycetidae</taxon>
        <taxon>Boletales</taxon>
        <taxon>Suillineae</taxon>
        <taxon>Suillaceae</taxon>
        <taxon>Suillus</taxon>
    </lineage>
</organism>
<reference evidence="2" key="1">
    <citation type="journal article" date="2020" name="New Phytol.">
        <title>Comparative genomics reveals dynamic genome evolution in host specialist ectomycorrhizal fungi.</title>
        <authorList>
            <person name="Lofgren L.A."/>
            <person name="Nguyen N.H."/>
            <person name="Vilgalys R."/>
            <person name="Ruytinx J."/>
            <person name="Liao H.L."/>
            <person name="Branco S."/>
            <person name="Kuo A."/>
            <person name="LaButti K."/>
            <person name="Lipzen A."/>
            <person name="Andreopoulos W."/>
            <person name="Pangilinan J."/>
            <person name="Riley R."/>
            <person name="Hundley H."/>
            <person name="Na H."/>
            <person name="Barry K."/>
            <person name="Grigoriev I.V."/>
            <person name="Stajich J.E."/>
            <person name="Kennedy P.G."/>
        </authorList>
    </citation>
    <scope>NUCLEOTIDE SEQUENCE</scope>
    <source>
        <strain evidence="2">DOB743</strain>
    </source>
</reference>
<accession>A0A9P6ZVL1</accession>
<evidence type="ECO:0000313" key="3">
    <source>
        <dbReference type="Proteomes" id="UP000714275"/>
    </source>
</evidence>
<feature type="compositionally biased region" description="Polar residues" evidence="1">
    <location>
        <begin position="148"/>
        <end position="159"/>
    </location>
</feature>
<dbReference type="OrthoDB" id="3055857at2759"/>
<feature type="region of interest" description="Disordered" evidence="1">
    <location>
        <begin position="584"/>
        <end position="604"/>
    </location>
</feature>
<dbReference type="Proteomes" id="UP000714275">
    <property type="component" value="Unassembled WGS sequence"/>
</dbReference>
<dbReference type="AlphaFoldDB" id="A0A9P6ZVL1"/>
<feature type="compositionally biased region" description="Basic residues" evidence="1">
    <location>
        <begin position="160"/>
        <end position="173"/>
    </location>
</feature>
<evidence type="ECO:0000313" key="2">
    <source>
        <dbReference type="EMBL" id="KAG1776606.1"/>
    </source>
</evidence>
<keyword evidence="3" id="KW-1185">Reference proteome</keyword>
<dbReference type="EMBL" id="JABBWD010000025">
    <property type="protein sequence ID" value="KAG1776606.1"/>
    <property type="molecule type" value="Genomic_DNA"/>
</dbReference>
<comment type="caution">
    <text evidence="2">The sequence shown here is derived from an EMBL/GenBank/DDBJ whole genome shotgun (WGS) entry which is preliminary data.</text>
</comment>
<feature type="region of interest" description="Disordered" evidence="1">
    <location>
        <begin position="466"/>
        <end position="503"/>
    </location>
</feature>
<evidence type="ECO:0000256" key="1">
    <source>
        <dbReference type="SAM" id="MobiDB-lite"/>
    </source>
</evidence>
<sequence length="695" mass="75615">MARQPVKVTYAHKRGRAKAAAKLLSSPLEDLPPDRDDITRSEMSRRMLKRSRGVAHEDDDTVRLKGRVVKRARQAVQSDAPEAEADIDAFQTPFPSAEYVHSSSVTRSLVPEEFSPVPNVKRILSRTSSRNLKENSTSLPLASPFHSRPSSPHTGSTTKAKARSSRIPLHLKSRALSGAFQKNNSAYTRKLSHKDSTISLNDRKLSRKDSTISLNYARLSRKNSTLSLNELARHSPSKDRRRLPSPDPSYMLSHIARQGWISPSKALTIHAGVCEPDTNMNIRPNQIQNLSASPFLVDRPQFFSTPPHSRSDSRTGLRAPKSPSNLAFLASSPRLPRDEDFEMVDHTEPRKIRISGNSIISSSGSFTLRAHQIPNALNVDDHIDSTGSAPMSMSMSIDVLPQKISMGEHMIPLASSPPPASDLANFGPQHKVSLGQNILALPGSSPPVPLAPRVVAIRTAIGQRRLAFPPGSSSPAPDRPGSAARNASVDLPPRGATSGMGAPSEADLIQDMLSLDLGDRHDDGTQFPMRTRSLESPAGISSKKISTVKHKRDRAGTIRASDFAQPAPSGSSGSTLTSLASTIAGPAGSLPGRTRSGTVVGPNSKLAIRPHAKGATRKQPLMQLTQRDAHSRSEDDMNIFKVHEDVGPWSTEDLDYVGLVQRLKGRRGKKKVVHDEIMSDDPLLIIGPWRDEDWS</sequence>
<feature type="region of interest" description="Disordered" evidence="1">
    <location>
        <begin position="125"/>
        <end position="175"/>
    </location>
</feature>
<feature type="region of interest" description="Disordered" evidence="1">
    <location>
        <begin position="302"/>
        <end position="325"/>
    </location>
</feature>
<feature type="compositionally biased region" description="Polar residues" evidence="1">
    <location>
        <begin position="125"/>
        <end position="140"/>
    </location>
</feature>
<protein>
    <submittedName>
        <fullName evidence="2">Uncharacterized protein</fullName>
    </submittedName>
</protein>
<proteinExistence type="predicted"/>
<feature type="region of interest" description="Disordered" evidence="1">
    <location>
        <begin position="517"/>
        <end position="554"/>
    </location>
</feature>